<dbReference type="EMBL" id="LKTP01000037">
    <property type="protein sequence ID" value="KRG27300.1"/>
    <property type="molecule type" value="Genomic_DNA"/>
</dbReference>
<dbReference type="OrthoDB" id="1454632at2"/>
<dbReference type="AlphaFoldDB" id="A0A0Q9ZEC5"/>
<sequence length="190" mass="22345">MNYQIIIGSSTPEELLVPISQYWSYKNGCFSPLPSEFSDKRNSNRVEIKDILTNSHCVLHLTPCALCQMTIKKEVNSRKEFREAVLTSKLICENCNDFSPYLERGLALPDSTETRINKLNMEELRVLSGIVKLKTKFKIYRHIFNNNLNDYDTWAIINTLQKKNLIWIERDDSWRIKTFNYDPNIINYLK</sequence>
<gene>
    <name evidence="1" type="ORF">APR42_12425</name>
</gene>
<organism evidence="1 2">
    <name type="scientific">Salegentibacter mishustinae</name>
    <dbReference type="NCBI Taxonomy" id="270918"/>
    <lineage>
        <taxon>Bacteria</taxon>
        <taxon>Pseudomonadati</taxon>
        <taxon>Bacteroidota</taxon>
        <taxon>Flavobacteriia</taxon>
        <taxon>Flavobacteriales</taxon>
        <taxon>Flavobacteriaceae</taxon>
        <taxon>Salegentibacter</taxon>
    </lineage>
</organism>
<accession>A0A0Q9ZEC5</accession>
<reference evidence="1" key="1">
    <citation type="submission" date="2015-10" db="EMBL/GenBank/DDBJ databases">
        <title>Draft genome sequence of Salegentibacter mishustinae KCTC 12263.</title>
        <authorList>
            <person name="Lin W."/>
            <person name="Zheng Q."/>
        </authorList>
    </citation>
    <scope>NUCLEOTIDE SEQUENCE [LARGE SCALE GENOMIC DNA]</scope>
    <source>
        <strain evidence="1">KCTC 12263</strain>
    </source>
</reference>
<evidence type="ECO:0000313" key="1">
    <source>
        <dbReference type="EMBL" id="KRG27300.1"/>
    </source>
</evidence>
<proteinExistence type="predicted"/>
<dbReference type="Proteomes" id="UP000051643">
    <property type="component" value="Unassembled WGS sequence"/>
</dbReference>
<name>A0A0Q9ZEC5_9FLAO</name>
<evidence type="ECO:0000313" key="2">
    <source>
        <dbReference type="Proteomes" id="UP000051643"/>
    </source>
</evidence>
<comment type="caution">
    <text evidence="1">The sequence shown here is derived from an EMBL/GenBank/DDBJ whole genome shotgun (WGS) entry which is preliminary data.</text>
</comment>
<protein>
    <submittedName>
        <fullName evidence="1">Uncharacterized protein</fullName>
    </submittedName>
</protein>
<dbReference type="RefSeq" id="WP_103294451.1">
    <property type="nucleotide sequence ID" value="NZ_BMWR01000007.1"/>
</dbReference>
<keyword evidence="2" id="KW-1185">Reference proteome</keyword>